<dbReference type="EMBL" id="CP103836">
    <property type="protein sequence ID" value="WOB47935.1"/>
    <property type="molecule type" value="Genomic_DNA"/>
</dbReference>
<proteinExistence type="predicted"/>
<reference evidence="2 3" key="1">
    <citation type="submission" date="2022-08" db="EMBL/GenBank/DDBJ databases">
        <title>Whole genome sequencing-based tracing of a 2022 introduction and outbreak of Xanthomonas hortorum pv. pelargonii.</title>
        <authorList>
            <person name="Iruegas-Bocardo F."/>
            <person name="Weisberg A.K."/>
            <person name="Riutta E.R."/>
            <person name="Kilday K."/>
            <person name="Bonkowski J.C."/>
            <person name="Creswell T."/>
            <person name="Daughtrey M.L."/>
            <person name="Rane K."/>
            <person name="Grunwald N.J."/>
            <person name="Chang J.H."/>
            <person name="Putnam M.L."/>
        </authorList>
    </citation>
    <scope>NUCLEOTIDE SEQUENCE [LARGE SCALE GENOMIC DNA]</scope>
    <source>
        <strain evidence="2 3">22-323</strain>
    </source>
</reference>
<dbReference type="RefSeq" id="WP_316693156.1">
    <property type="nucleotide sequence ID" value="NZ_CP103836.1"/>
</dbReference>
<sequence>MKPYRICLRFFALALVLPFIGESVAGAQETAIDIPQSEMAALDLAIETPAQADDTRAAGKWLVEAAVGHDRWRAWTFAGDRPDPWRGRVSGQYNSRWTLDSGWQAVLSNRVDVGYRNGQAGLHGEDVAYTLSEAYLAYGGQRVFVDVGRMNDRTGVAYAYNPTDVFRSNSVVARVSEDPSLLRSMRLGVVGVRAQYLHDDGSLTLIAAPGLRQRDSGGVLSPRFENTNSDTRIMLRASRRLSEQSLIEGVLVHQPGAGWEPGGNVSTLWGNHVVIYGELLLTRDRDIDTRSEALDPLAPYASPNGRTHYRPRTAAGMSAALGQRYTVVVEGHYDATALDGHRLEALGEPQDAAALARYLRLRQYAADSQSQLSRRYIFSRLSLARPFGESTSLAGFVRYSLEDDSSYLWLQAGLQRGAFSWLATVAAPLGRRATEYGDLQASNTFLLTMEWRR</sequence>
<accession>A0AAU0B5B7</accession>
<dbReference type="AlphaFoldDB" id="A0AAU0B5B7"/>
<feature type="chain" id="PRO_5043995223" description="Alginate export domain-containing protein" evidence="1">
    <location>
        <begin position="28"/>
        <end position="453"/>
    </location>
</feature>
<feature type="signal peptide" evidence="1">
    <location>
        <begin position="1"/>
        <end position="27"/>
    </location>
</feature>
<name>A0AAU0B5B7_9XANT</name>
<evidence type="ECO:0008006" key="4">
    <source>
        <dbReference type="Google" id="ProtNLM"/>
    </source>
</evidence>
<evidence type="ECO:0000313" key="3">
    <source>
        <dbReference type="Proteomes" id="UP001302716"/>
    </source>
</evidence>
<keyword evidence="1" id="KW-0732">Signal</keyword>
<keyword evidence="3" id="KW-1185">Reference proteome</keyword>
<dbReference type="Proteomes" id="UP001302716">
    <property type="component" value="Chromosome"/>
</dbReference>
<evidence type="ECO:0000313" key="2">
    <source>
        <dbReference type="EMBL" id="WOB47935.1"/>
    </source>
</evidence>
<organism evidence="2 3">
    <name type="scientific">Xanthomonas hydrangeae</name>
    <dbReference type="NCBI Taxonomy" id="2775159"/>
    <lineage>
        <taxon>Bacteria</taxon>
        <taxon>Pseudomonadati</taxon>
        <taxon>Pseudomonadota</taxon>
        <taxon>Gammaproteobacteria</taxon>
        <taxon>Lysobacterales</taxon>
        <taxon>Lysobacteraceae</taxon>
        <taxon>Xanthomonas</taxon>
    </lineage>
</organism>
<protein>
    <recommendedName>
        <fullName evidence="4">Alginate export domain-containing protein</fullName>
    </recommendedName>
</protein>
<gene>
    <name evidence="2" type="ORF">NYR97_11585</name>
</gene>
<evidence type="ECO:0000256" key="1">
    <source>
        <dbReference type="SAM" id="SignalP"/>
    </source>
</evidence>